<keyword evidence="2" id="KW-1185">Reference proteome</keyword>
<comment type="caution">
    <text evidence="1">The sequence shown here is derived from an EMBL/GenBank/DDBJ whole genome shotgun (WGS) entry which is preliminary data.</text>
</comment>
<gene>
    <name evidence="1" type="ORF">Dxin01_00195</name>
</gene>
<sequence>MMLTEQDLDEMMEACLRVTGVSRHGVITYRLEKELGNAGEATLDQAHYERFVIEINPDLTVHPAEKAEEQKRPIKAALRTVLHECVHVMLAPTFLYHQSVKKMAHHSVHDAIDAMHEFSDETCTVRVTDALMPQAWSEYQKIKKTRSKTNE</sequence>
<evidence type="ECO:0000313" key="1">
    <source>
        <dbReference type="EMBL" id="GAA5500474.1"/>
    </source>
</evidence>
<reference evidence="1 2" key="1">
    <citation type="submission" date="2024-02" db="EMBL/GenBank/DDBJ databases">
        <title>Deinococcus xinjiangensis NBRC 107630.</title>
        <authorList>
            <person name="Ichikawa N."/>
            <person name="Katano-Makiyama Y."/>
            <person name="Hidaka K."/>
        </authorList>
    </citation>
    <scope>NUCLEOTIDE SEQUENCE [LARGE SCALE GENOMIC DNA]</scope>
    <source>
        <strain evidence="1 2">NBRC 107630</strain>
    </source>
</reference>
<organism evidence="1 2">
    <name type="scientific">Deinococcus xinjiangensis</name>
    <dbReference type="NCBI Taxonomy" id="457454"/>
    <lineage>
        <taxon>Bacteria</taxon>
        <taxon>Thermotogati</taxon>
        <taxon>Deinococcota</taxon>
        <taxon>Deinococci</taxon>
        <taxon>Deinococcales</taxon>
        <taxon>Deinococcaceae</taxon>
        <taxon>Deinococcus</taxon>
    </lineage>
</organism>
<dbReference type="EMBL" id="BAABRN010000001">
    <property type="protein sequence ID" value="GAA5500474.1"/>
    <property type="molecule type" value="Genomic_DNA"/>
</dbReference>
<proteinExistence type="predicted"/>
<dbReference type="Proteomes" id="UP001458946">
    <property type="component" value="Unassembled WGS sequence"/>
</dbReference>
<protein>
    <recommendedName>
        <fullName evidence="3">SprT-like domain-containing protein</fullName>
    </recommendedName>
</protein>
<evidence type="ECO:0008006" key="3">
    <source>
        <dbReference type="Google" id="ProtNLM"/>
    </source>
</evidence>
<dbReference type="RefSeq" id="WP_353540459.1">
    <property type="nucleotide sequence ID" value="NZ_BAABRN010000001.1"/>
</dbReference>
<accession>A0ABP9V5I3</accession>
<evidence type="ECO:0000313" key="2">
    <source>
        <dbReference type="Proteomes" id="UP001458946"/>
    </source>
</evidence>
<name>A0ABP9V5I3_9DEIO</name>